<dbReference type="SUPFAM" id="SSF54909">
    <property type="entry name" value="Dimeric alpha+beta barrel"/>
    <property type="match status" value="1"/>
</dbReference>
<protein>
    <recommendedName>
        <fullName evidence="1">ABM domain-containing protein</fullName>
    </recommendedName>
</protein>
<evidence type="ECO:0000313" key="2">
    <source>
        <dbReference type="EMBL" id="NHZ93652.1"/>
    </source>
</evidence>
<evidence type="ECO:0000313" key="3">
    <source>
        <dbReference type="Proteomes" id="UP000609726"/>
    </source>
</evidence>
<dbReference type="RefSeq" id="WP_166882337.1">
    <property type="nucleotide sequence ID" value="NZ_WHJH01000083.1"/>
</dbReference>
<gene>
    <name evidence="2" type="ORF">F2P45_32330</name>
</gene>
<keyword evidence="3" id="KW-1185">Reference proteome</keyword>
<evidence type="ECO:0000259" key="1">
    <source>
        <dbReference type="Pfam" id="PF03992"/>
    </source>
</evidence>
<dbReference type="Proteomes" id="UP000609726">
    <property type="component" value="Unassembled WGS sequence"/>
</dbReference>
<organism evidence="2 3">
    <name type="scientific">Massilia mucilaginosa</name>
    <dbReference type="NCBI Taxonomy" id="2609282"/>
    <lineage>
        <taxon>Bacteria</taxon>
        <taxon>Pseudomonadati</taxon>
        <taxon>Pseudomonadota</taxon>
        <taxon>Betaproteobacteria</taxon>
        <taxon>Burkholderiales</taxon>
        <taxon>Oxalobacteraceae</taxon>
        <taxon>Telluria group</taxon>
        <taxon>Massilia</taxon>
    </lineage>
</organism>
<proteinExistence type="predicted"/>
<dbReference type="InterPro" id="IPR007138">
    <property type="entry name" value="ABM_dom"/>
</dbReference>
<reference evidence="2 3" key="1">
    <citation type="submission" date="2019-10" db="EMBL/GenBank/DDBJ databases">
        <title>Taxonomy of Antarctic Massilia spp.: description of Massilia rubra sp. nov., Massilia aquatica sp. nov., Massilia mucilaginosa sp. nov., Massilia frigida sp. nov. isolated from streams, lakes and regoliths.</title>
        <authorList>
            <person name="Holochova P."/>
            <person name="Sedlacek I."/>
            <person name="Kralova S."/>
            <person name="Maslanova I."/>
            <person name="Busse H.-J."/>
            <person name="Stankova E."/>
            <person name="Vrbovska V."/>
            <person name="Kovarovic V."/>
            <person name="Bartak M."/>
            <person name="Svec P."/>
            <person name="Pantucek R."/>
        </authorList>
    </citation>
    <scope>NUCLEOTIDE SEQUENCE [LARGE SCALE GENOMIC DNA]</scope>
    <source>
        <strain evidence="2 3">CCM 8733</strain>
    </source>
</reference>
<name>A0ABX0P302_9BURK</name>
<dbReference type="InterPro" id="IPR011008">
    <property type="entry name" value="Dimeric_a/b-barrel"/>
</dbReference>
<dbReference type="Gene3D" id="3.30.70.100">
    <property type="match status" value="1"/>
</dbReference>
<feature type="domain" description="ABM" evidence="1">
    <location>
        <begin position="1"/>
        <end position="61"/>
    </location>
</feature>
<accession>A0ABX0P302</accession>
<sequence>MFARVTHIQAKPEKLGEVVALYTDSVLPVLQQLHGFKGTFLLTDPDTGKGMSITLWETQADRQAGDSDAALHGPIVEVMPLLAAPPLVQGYDAISVA</sequence>
<dbReference type="EMBL" id="WHJH01000083">
    <property type="protein sequence ID" value="NHZ93652.1"/>
    <property type="molecule type" value="Genomic_DNA"/>
</dbReference>
<dbReference type="Pfam" id="PF03992">
    <property type="entry name" value="ABM"/>
    <property type="match status" value="1"/>
</dbReference>
<comment type="caution">
    <text evidence="2">The sequence shown here is derived from an EMBL/GenBank/DDBJ whole genome shotgun (WGS) entry which is preliminary data.</text>
</comment>